<reference evidence="3 4" key="1">
    <citation type="submission" date="2018-05" db="EMBL/GenBank/DDBJ databases">
        <title>A metagenomic window into the 2 km-deep terrestrial subsurface aquifer revealed taxonomically and functionally diverse microbial community comprising novel uncultured bacterial lineages.</title>
        <authorList>
            <person name="Kadnikov V.V."/>
            <person name="Mardanov A.V."/>
            <person name="Beletsky A.V."/>
            <person name="Banks D."/>
            <person name="Pimenov N.V."/>
            <person name="Frank Y.A."/>
            <person name="Karnachuk O.V."/>
            <person name="Ravin N.V."/>
        </authorList>
    </citation>
    <scope>NUCLEOTIDE SEQUENCE [LARGE SCALE GENOMIC DNA]</scope>
    <source>
        <strain evidence="3">BY5</strain>
    </source>
</reference>
<keyword evidence="1" id="KW-0677">Repeat</keyword>
<feature type="repeat" description="NHL" evidence="2">
    <location>
        <begin position="27"/>
        <end position="70"/>
    </location>
</feature>
<dbReference type="PROSITE" id="PS51125">
    <property type="entry name" value="NHL"/>
    <property type="match status" value="2"/>
</dbReference>
<dbReference type="GO" id="GO:0008270">
    <property type="term" value="F:zinc ion binding"/>
    <property type="evidence" value="ECO:0007669"/>
    <property type="project" value="UniProtKB-KW"/>
</dbReference>
<accession>A0A367ZJE2</accession>
<dbReference type="EMBL" id="QOQW01000031">
    <property type="protein sequence ID" value="RCK77849.1"/>
    <property type="molecule type" value="Genomic_DNA"/>
</dbReference>
<dbReference type="Pfam" id="PF01436">
    <property type="entry name" value="NHL"/>
    <property type="match status" value="1"/>
</dbReference>
<comment type="caution">
    <text evidence="3">The sequence shown here is derived from an EMBL/GenBank/DDBJ whole genome shotgun (WGS) entry which is preliminary data.</text>
</comment>
<dbReference type="InterPro" id="IPR001258">
    <property type="entry name" value="NHL_repeat"/>
</dbReference>
<evidence type="ECO:0008006" key="5">
    <source>
        <dbReference type="Google" id="ProtNLM"/>
    </source>
</evidence>
<name>A0A367ZJE2_9BACT</name>
<dbReference type="Proteomes" id="UP000252355">
    <property type="component" value="Unassembled WGS sequence"/>
</dbReference>
<dbReference type="PANTHER" id="PTHR24104:SF25">
    <property type="entry name" value="PROTEIN LIN-41"/>
    <property type="match status" value="1"/>
</dbReference>
<evidence type="ECO:0000313" key="3">
    <source>
        <dbReference type="EMBL" id="RCK77849.1"/>
    </source>
</evidence>
<dbReference type="SUPFAM" id="SSF101898">
    <property type="entry name" value="NHL repeat"/>
    <property type="match status" value="1"/>
</dbReference>
<dbReference type="CDD" id="cd05819">
    <property type="entry name" value="NHL"/>
    <property type="match status" value="1"/>
</dbReference>
<proteinExistence type="predicted"/>
<dbReference type="PROSITE" id="PS51257">
    <property type="entry name" value="PROKAR_LIPOPROTEIN"/>
    <property type="match status" value="1"/>
</dbReference>
<dbReference type="Gene3D" id="2.120.10.30">
    <property type="entry name" value="TolB, C-terminal domain"/>
    <property type="match status" value="1"/>
</dbReference>
<dbReference type="PANTHER" id="PTHR24104">
    <property type="entry name" value="E3 UBIQUITIN-PROTEIN LIGASE NHLRC1-RELATED"/>
    <property type="match status" value="1"/>
</dbReference>
<dbReference type="InterPro" id="IPR050952">
    <property type="entry name" value="TRIM-NHL_E3_ligases"/>
</dbReference>
<evidence type="ECO:0000256" key="2">
    <source>
        <dbReference type="PROSITE-ProRule" id="PRU00504"/>
    </source>
</evidence>
<dbReference type="InterPro" id="IPR011042">
    <property type="entry name" value="6-blade_b-propeller_TolB-like"/>
</dbReference>
<feature type="repeat" description="NHL" evidence="2">
    <location>
        <begin position="257"/>
        <end position="300"/>
    </location>
</feature>
<evidence type="ECO:0000256" key="1">
    <source>
        <dbReference type="ARBA" id="ARBA00022737"/>
    </source>
</evidence>
<gene>
    <name evidence="3" type="ORF">OZSIB_2008</name>
</gene>
<sequence length="302" mass="32630">MKGTVVAALCVLLTGLVGCVPEKYVFDSEIGKSGSGPGELRSPSDMALNPDGDLVVCDSGNHRIQVLSSVDGSPKLQAGEYGTTHYKVQGLSGLGVNPSNGDIWVCDLRGNKLVKFDKRGNPVLKIVDKDRMKYPIDVAVDRRGDIYVLMSKQPQIYKFDGISGSFLETIGGTGKAALVFGTSILVHDDHLFVTDYGGRRVLKLTLKGEFVAEYDKKGDYEEIRGPSGLFIDSQGNFLLLDLGEVPVVMLDSQGKLLSKIGNFGSDKGQFLYPRGIVAKPSGEILVLDNSRNVILVFKKIAQ</sequence>
<dbReference type="AlphaFoldDB" id="A0A367ZJE2"/>
<evidence type="ECO:0000313" key="4">
    <source>
        <dbReference type="Proteomes" id="UP000252355"/>
    </source>
</evidence>
<organism evidence="3 4">
    <name type="scientific">Candidatus Ozemobacter sibiricus</name>
    <dbReference type="NCBI Taxonomy" id="2268124"/>
    <lineage>
        <taxon>Bacteria</taxon>
        <taxon>Candidatus Ozemobacteria</taxon>
        <taxon>Candidatus Ozemobacterales</taxon>
        <taxon>Candidatus Ozemobacteraceae</taxon>
        <taxon>Candidatus Ozemobacter</taxon>
    </lineage>
</organism>
<protein>
    <recommendedName>
        <fullName evidence="5">NHL repeat domain protein</fullName>
    </recommendedName>
</protein>